<comment type="caution">
    <text evidence="1">The sequence shown here is derived from an EMBL/GenBank/DDBJ whole genome shotgun (WGS) entry which is preliminary data.</text>
</comment>
<dbReference type="EMBL" id="CM043790">
    <property type="protein sequence ID" value="KAI4825269.1"/>
    <property type="molecule type" value="Genomic_DNA"/>
</dbReference>
<organism evidence="1 2">
    <name type="scientific">Chaenocephalus aceratus</name>
    <name type="common">Blackfin icefish</name>
    <name type="synonym">Chaenichthys aceratus</name>
    <dbReference type="NCBI Taxonomy" id="36190"/>
    <lineage>
        <taxon>Eukaryota</taxon>
        <taxon>Metazoa</taxon>
        <taxon>Chordata</taxon>
        <taxon>Craniata</taxon>
        <taxon>Vertebrata</taxon>
        <taxon>Euteleostomi</taxon>
        <taxon>Actinopterygii</taxon>
        <taxon>Neopterygii</taxon>
        <taxon>Teleostei</taxon>
        <taxon>Neoteleostei</taxon>
        <taxon>Acanthomorphata</taxon>
        <taxon>Eupercaria</taxon>
        <taxon>Perciformes</taxon>
        <taxon>Notothenioidei</taxon>
        <taxon>Channichthyidae</taxon>
        <taxon>Chaenocephalus</taxon>
    </lineage>
</organism>
<gene>
    <name evidence="1" type="ORF">KUCAC02_020956</name>
</gene>
<protein>
    <submittedName>
        <fullName evidence="1">Uncharacterized protein</fullName>
    </submittedName>
</protein>
<proteinExistence type="predicted"/>
<evidence type="ECO:0000313" key="2">
    <source>
        <dbReference type="Proteomes" id="UP001057452"/>
    </source>
</evidence>
<sequence>MVIKATRARAGREGPLEQGLRSPGKGVELRRDSHRTNSVHHNHSGNKDAPPCLGAPPPLISPKGHHHAPAPPTTLWNPASLVDTPADSRRKLNPATPPKRYTSLRGASLQEAGSWNKAEQDRAIQSLYQRHHMSNLHQRACASPTVQGTCPDPVGRSQASSPRERQSQPPDSMLVYDEVLQQHRRLLSFYYDQDESYDESDEEEVKAHLRRVTKQPPLKLDASSEKVDFLRVCAHSRGEIRRGQRELLSAIQKKTVTLDTLRYNPLPPCSSPPAPSNGDSHQPPCLANQMDIITQTLPALPLPIYTNPNIPPITTHSNPLRTPTWPASLQPWPPIIKRSQILGQMDGVGPGRGSHQGFAQHFHQAVLQSTHNTLQNKEWSIERQILHSQCKRLEAQNYNLTRTAEQLSLNMGELVSQRQKVREERERLQAQLEHFRRCLTLPNIHWGRGQVNGHTQR</sequence>
<name>A0ACB9XG76_CHAAC</name>
<keyword evidence="2" id="KW-1185">Reference proteome</keyword>
<accession>A0ACB9XG76</accession>
<reference evidence="1" key="1">
    <citation type="submission" date="2022-05" db="EMBL/GenBank/DDBJ databases">
        <title>Chromosome-level genome of Chaenocephalus aceratus.</title>
        <authorList>
            <person name="Park H."/>
        </authorList>
    </citation>
    <scope>NUCLEOTIDE SEQUENCE</scope>
    <source>
        <strain evidence="1">KU_202001</strain>
    </source>
</reference>
<dbReference type="Proteomes" id="UP001057452">
    <property type="component" value="Chromosome 6"/>
</dbReference>
<evidence type="ECO:0000313" key="1">
    <source>
        <dbReference type="EMBL" id="KAI4825269.1"/>
    </source>
</evidence>